<dbReference type="GO" id="GO:0006265">
    <property type="term" value="P:DNA topological change"/>
    <property type="evidence" value="ECO:0007669"/>
    <property type="project" value="UniProtKB-UniRule"/>
</dbReference>
<reference evidence="13 14" key="1">
    <citation type="journal article" date="2023" name="G3 (Bethesda)">
        <title>A chromosome-length genome assembly and annotation of blackberry (Rubus argutus, cv. 'Hillquist').</title>
        <authorList>
            <person name="Bruna T."/>
            <person name="Aryal R."/>
            <person name="Dudchenko O."/>
            <person name="Sargent D.J."/>
            <person name="Mead D."/>
            <person name="Buti M."/>
            <person name="Cavallini A."/>
            <person name="Hytonen T."/>
            <person name="Andres J."/>
            <person name="Pham M."/>
            <person name="Weisz D."/>
            <person name="Mascagni F."/>
            <person name="Usai G."/>
            <person name="Natali L."/>
            <person name="Bassil N."/>
            <person name="Fernandez G.E."/>
            <person name="Lomsadze A."/>
            <person name="Armour M."/>
            <person name="Olukolu B."/>
            <person name="Poorten T."/>
            <person name="Britton C."/>
            <person name="Davik J."/>
            <person name="Ashrafi H."/>
            <person name="Aiden E.L."/>
            <person name="Borodovsky M."/>
            <person name="Worthington M."/>
        </authorList>
    </citation>
    <scope>NUCLEOTIDE SEQUENCE [LARGE SCALE GENOMIC DNA]</scope>
    <source>
        <strain evidence="13">PI 553951</strain>
    </source>
</reference>
<dbReference type="InterPro" id="IPR001154">
    <property type="entry name" value="TopoII_euk"/>
</dbReference>
<comment type="caution">
    <text evidence="13">The sequence shown here is derived from an EMBL/GenBank/DDBJ whole genome shotgun (WGS) entry which is preliminary data.</text>
</comment>
<dbReference type="Pfam" id="PF01751">
    <property type="entry name" value="Toprim"/>
    <property type="match status" value="1"/>
</dbReference>
<dbReference type="InterPro" id="IPR036890">
    <property type="entry name" value="HATPase_C_sf"/>
</dbReference>
<dbReference type="EMBL" id="JBEDUW010000005">
    <property type="protein sequence ID" value="KAK9925944.1"/>
    <property type="molecule type" value="Genomic_DNA"/>
</dbReference>
<feature type="domain" description="Toprim" evidence="12">
    <location>
        <begin position="354"/>
        <end position="454"/>
    </location>
</feature>
<evidence type="ECO:0000256" key="1">
    <source>
        <dbReference type="ARBA" id="ARBA00000185"/>
    </source>
</evidence>
<gene>
    <name evidence="13" type="ORF">M0R45_023202</name>
</gene>
<comment type="cofactor">
    <cofactor evidence="2">
        <name>Ca(2+)</name>
        <dbReference type="ChEBI" id="CHEBI:29108"/>
    </cofactor>
</comment>
<dbReference type="Gene3D" id="3.30.230.10">
    <property type="match status" value="1"/>
</dbReference>
<dbReference type="SUPFAM" id="SSF54211">
    <property type="entry name" value="Ribosomal protein S5 domain 2-like"/>
    <property type="match status" value="1"/>
</dbReference>
<evidence type="ECO:0000259" key="12">
    <source>
        <dbReference type="Pfam" id="PF01751"/>
    </source>
</evidence>
<comment type="catalytic activity">
    <reaction evidence="1 10">
        <text>ATP-dependent breakage, passage and rejoining of double-stranded DNA.</text>
        <dbReference type="EC" id="5.6.2.2"/>
    </reaction>
</comment>
<keyword evidence="7 10" id="KW-0799">Topoisomerase</keyword>
<dbReference type="PRINTS" id="PR01158">
    <property type="entry name" value="TOPISMRASEII"/>
</dbReference>
<evidence type="ECO:0000259" key="11">
    <source>
        <dbReference type="Pfam" id="PF00204"/>
    </source>
</evidence>
<dbReference type="InterPro" id="IPR006171">
    <property type="entry name" value="TOPRIM_dom"/>
</dbReference>
<dbReference type="InterPro" id="IPR013759">
    <property type="entry name" value="Topo_IIA_B_C"/>
</dbReference>
<evidence type="ECO:0000313" key="14">
    <source>
        <dbReference type="Proteomes" id="UP001457282"/>
    </source>
</evidence>
<dbReference type="InterPro" id="IPR001241">
    <property type="entry name" value="Topo_IIA"/>
</dbReference>
<evidence type="ECO:0000256" key="8">
    <source>
        <dbReference type="ARBA" id="ARBA00023125"/>
    </source>
</evidence>
<keyword evidence="8 10" id="KW-0238">DNA-binding</keyword>
<keyword evidence="14" id="KW-1185">Reference proteome</keyword>
<dbReference type="InterPro" id="IPR013506">
    <property type="entry name" value="Topo_IIA_bsu_dom2"/>
</dbReference>
<dbReference type="GO" id="GO:0003918">
    <property type="term" value="F:DNA topoisomerase type II (double strand cut, ATP-hydrolyzing) activity"/>
    <property type="evidence" value="ECO:0007669"/>
    <property type="project" value="UniProtKB-UniRule"/>
</dbReference>
<dbReference type="GO" id="GO:0000819">
    <property type="term" value="P:sister chromatid segregation"/>
    <property type="evidence" value="ECO:0007669"/>
    <property type="project" value="TreeGrafter"/>
</dbReference>
<dbReference type="InterPro" id="IPR050634">
    <property type="entry name" value="DNA_Topoisomerase_II"/>
</dbReference>
<dbReference type="Gene3D" id="3.30.565.10">
    <property type="entry name" value="Histidine kinase-like ATPase, C-terminal domain"/>
    <property type="match status" value="2"/>
</dbReference>
<dbReference type="Gene3D" id="3.40.50.670">
    <property type="match status" value="1"/>
</dbReference>
<organism evidence="13 14">
    <name type="scientific">Rubus argutus</name>
    <name type="common">Southern blackberry</name>
    <dbReference type="NCBI Taxonomy" id="59490"/>
    <lineage>
        <taxon>Eukaryota</taxon>
        <taxon>Viridiplantae</taxon>
        <taxon>Streptophyta</taxon>
        <taxon>Embryophyta</taxon>
        <taxon>Tracheophyta</taxon>
        <taxon>Spermatophyta</taxon>
        <taxon>Magnoliopsida</taxon>
        <taxon>eudicotyledons</taxon>
        <taxon>Gunneridae</taxon>
        <taxon>Pentapetalae</taxon>
        <taxon>rosids</taxon>
        <taxon>fabids</taxon>
        <taxon>Rosales</taxon>
        <taxon>Rosaceae</taxon>
        <taxon>Rosoideae</taxon>
        <taxon>Rosoideae incertae sedis</taxon>
        <taxon>Rubus</taxon>
    </lineage>
</organism>
<comment type="function">
    <text evidence="10">Control of topological states of DNA by transient breakage and subsequent rejoining of DNA strands. Topoisomerase II makes double-strand breaks.</text>
</comment>
<dbReference type="PANTHER" id="PTHR10169">
    <property type="entry name" value="DNA TOPOISOMERASE/GYRASE"/>
    <property type="match status" value="1"/>
</dbReference>
<evidence type="ECO:0000256" key="10">
    <source>
        <dbReference type="RuleBase" id="RU362094"/>
    </source>
</evidence>
<dbReference type="InterPro" id="IPR020568">
    <property type="entry name" value="Ribosomal_Su5_D2-typ_SF"/>
</dbReference>
<evidence type="ECO:0000256" key="2">
    <source>
        <dbReference type="ARBA" id="ARBA00001913"/>
    </source>
</evidence>
<evidence type="ECO:0000256" key="5">
    <source>
        <dbReference type="ARBA" id="ARBA00022741"/>
    </source>
</evidence>
<dbReference type="SMART" id="SM00433">
    <property type="entry name" value="TOP2c"/>
    <property type="match status" value="1"/>
</dbReference>
<comment type="cofactor">
    <cofactor evidence="3">
        <name>Mg(2+)</name>
        <dbReference type="ChEBI" id="CHEBI:18420"/>
    </cofactor>
</comment>
<dbReference type="Pfam" id="PF00204">
    <property type="entry name" value="DNA_gyraseB"/>
    <property type="match status" value="1"/>
</dbReference>
<comment type="subunit">
    <text evidence="10">Homodimer.</text>
</comment>
<dbReference type="InterPro" id="IPR013760">
    <property type="entry name" value="Topo_IIA-like_dom_sf"/>
</dbReference>
<dbReference type="GO" id="GO:0005524">
    <property type="term" value="F:ATP binding"/>
    <property type="evidence" value="ECO:0007669"/>
    <property type="project" value="UniProtKB-UniRule"/>
</dbReference>
<dbReference type="SUPFAM" id="SSF55874">
    <property type="entry name" value="ATPase domain of HSP90 chaperone/DNA topoisomerase II/histidine kinase"/>
    <property type="match status" value="1"/>
</dbReference>
<dbReference type="CDD" id="cd03481">
    <property type="entry name" value="TopoIIA_Trans_ScTopoIIA"/>
    <property type="match status" value="1"/>
</dbReference>
<keyword evidence="5 10" id="KW-0547">Nucleotide-binding</keyword>
<dbReference type="InterPro" id="IPR014721">
    <property type="entry name" value="Ribsml_uS5_D2-typ_fold_subgr"/>
</dbReference>
<sequence>MAESADSQILESLNQLLLGLDPNMSKTEKLWVYENKEIVNRTVNYHPGLYHIFDHMLRVAAQNPTMDTLVVNIDRKENFIEICAKGGNEIRIDVDEEFHPQIFDFFEDLKIDTAYHGKRHEQPNHVNCFVQAFLQKDKSANKPLPKSVTSRAKYTKLKYKPDLGKFGMTKLEDDDVAMMNKKVVDMAGSLGERMRVLLNRREVILIRKKVSHKNVLAPAVLNPFEGYFHLYLESTDNELPRMFTKVQDSWEVCLSIREGKFEQVSFVNSIATVKGGSHVNHITNQITDHLIKVLNKKYKKANLQAVHVKNYLWVFVNALIDDPVFDSEAGQETLIQPNSFESQFKLPERFLEKVVEGDSAISLARAGIATFNQETRDLYGLYPLSGKLANVRKTNVTKAMLDYVEVKNLKKILGLKIGAEYTNPSSLRYQHLMIMTDQDYDGYHIKGLIINLIYSFWPSLLRMNPSFLMEFKTPII</sequence>
<dbReference type="PRINTS" id="PR00418">
    <property type="entry name" value="TPI2FAMILY"/>
</dbReference>
<name>A0AAW1WM89_RUBAR</name>
<evidence type="ECO:0000313" key="13">
    <source>
        <dbReference type="EMBL" id="KAK9925944.1"/>
    </source>
</evidence>
<dbReference type="GO" id="GO:0005634">
    <property type="term" value="C:nucleus"/>
    <property type="evidence" value="ECO:0007669"/>
    <property type="project" value="TreeGrafter"/>
</dbReference>
<evidence type="ECO:0000256" key="9">
    <source>
        <dbReference type="ARBA" id="ARBA00023235"/>
    </source>
</evidence>
<evidence type="ECO:0000256" key="3">
    <source>
        <dbReference type="ARBA" id="ARBA00001946"/>
    </source>
</evidence>
<evidence type="ECO:0000256" key="4">
    <source>
        <dbReference type="ARBA" id="ARBA00011080"/>
    </source>
</evidence>
<feature type="domain" description="DNA topoisomerase type IIA subunit B" evidence="11">
    <location>
        <begin position="247"/>
        <end position="327"/>
    </location>
</feature>
<dbReference type="AlphaFoldDB" id="A0AAW1WM89"/>
<dbReference type="GO" id="GO:0003677">
    <property type="term" value="F:DNA binding"/>
    <property type="evidence" value="ECO:0007669"/>
    <property type="project" value="UniProtKB-UniRule"/>
</dbReference>
<evidence type="ECO:0000256" key="6">
    <source>
        <dbReference type="ARBA" id="ARBA00022840"/>
    </source>
</evidence>
<keyword evidence="9 10" id="KW-0413">Isomerase</keyword>
<proteinExistence type="inferred from homology"/>
<accession>A0AAW1WM89</accession>
<dbReference type="GO" id="GO:0000712">
    <property type="term" value="P:resolution of meiotic recombination intermediates"/>
    <property type="evidence" value="ECO:0007669"/>
    <property type="project" value="TreeGrafter"/>
</dbReference>
<dbReference type="FunFam" id="3.40.50.670:FF:000001">
    <property type="entry name" value="DNA topoisomerase 2"/>
    <property type="match status" value="1"/>
</dbReference>
<protein>
    <recommendedName>
        <fullName evidence="10">DNA topoisomerase 2</fullName>
        <ecNumber evidence="10">5.6.2.2</ecNumber>
    </recommendedName>
</protein>
<dbReference type="Proteomes" id="UP001457282">
    <property type="component" value="Unassembled WGS sequence"/>
</dbReference>
<evidence type="ECO:0000256" key="7">
    <source>
        <dbReference type="ARBA" id="ARBA00023029"/>
    </source>
</evidence>
<keyword evidence="6 10" id="KW-0067">ATP-binding</keyword>
<dbReference type="PANTHER" id="PTHR10169:SF38">
    <property type="entry name" value="DNA TOPOISOMERASE 2"/>
    <property type="match status" value="1"/>
</dbReference>
<dbReference type="EC" id="5.6.2.2" evidence="10"/>
<dbReference type="SUPFAM" id="SSF56719">
    <property type="entry name" value="Type II DNA topoisomerase"/>
    <property type="match status" value="1"/>
</dbReference>
<comment type="similarity">
    <text evidence="4 10">Belongs to the type II topoisomerase family.</text>
</comment>